<name>A0A2T8IMP7_9POAL</name>
<evidence type="ECO:0000256" key="1">
    <source>
        <dbReference type="SAM" id="MobiDB-lite"/>
    </source>
</evidence>
<accession>A0A2T8IMP7</accession>
<gene>
    <name evidence="2" type="ORF">PAHAL_5G397700</name>
</gene>
<feature type="region of interest" description="Disordered" evidence="1">
    <location>
        <begin position="25"/>
        <end position="65"/>
    </location>
</feature>
<dbReference type="Gramene" id="PVH38951">
    <property type="protein sequence ID" value="PVH38951"/>
    <property type="gene ID" value="PAHAL_5G397700"/>
</dbReference>
<dbReference type="EMBL" id="CM008050">
    <property type="protein sequence ID" value="PVH38951.1"/>
    <property type="molecule type" value="Genomic_DNA"/>
</dbReference>
<organism evidence="2">
    <name type="scientific">Panicum hallii</name>
    <dbReference type="NCBI Taxonomy" id="206008"/>
    <lineage>
        <taxon>Eukaryota</taxon>
        <taxon>Viridiplantae</taxon>
        <taxon>Streptophyta</taxon>
        <taxon>Embryophyta</taxon>
        <taxon>Tracheophyta</taxon>
        <taxon>Spermatophyta</taxon>
        <taxon>Magnoliopsida</taxon>
        <taxon>Liliopsida</taxon>
        <taxon>Poales</taxon>
        <taxon>Poaceae</taxon>
        <taxon>PACMAD clade</taxon>
        <taxon>Panicoideae</taxon>
        <taxon>Panicodae</taxon>
        <taxon>Paniceae</taxon>
        <taxon>Panicinae</taxon>
        <taxon>Panicum</taxon>
        <taxon>Panicum sect. Panicum</taxon>
    </lineage>
</organism>
<evidence type="ECO:0000313" key="2">
    <source>
        <dbReference type="EMBL" id="PVH38951.1"/>
    </source>
</evidence>
<dbReference type="AlphaFoldDB" id="A0A2T8IMP7"/>
<dbReference type="Proteomes" id="UP000243499">
    <property type="component" value="Chromosome 5"/>
</dbReference>
<sequence length="79" mass="8549">MDPVQTVLTAAVLVVDGECVARLAYSSPAPPSSTRHYKSSLLPSQLRSARPSDAPLISRRNPASPSGRAWLRPLLRKVK</sequence>
<proteinExistence type="predicted"/>
<protein>
    <submittedName>
        <fullName evidence="2">Uncharacterized protein</fullName>
    </submittedName>
</protein>
<reference evidence="2" key="1">
    <citation type="submission" date="2018-04" db="EMBL/GenBank/DDBJ databases">
        <title>WGS assembly of Panicum hallii.</title>
        <authorList>
            <person name="Lovell J."/>
            <person name="Jenkins J."/>
            <person name="Lowry D."/>
            <person name="Mamidi S."/>
            <person name="Sreedasyam A."/>
            <person name="Weng X."/>
            <person name="Barry K."/>
            <person name="Bonette J."/>
            <person name="Campitelli B."/>
            <person name="Daum C."/>
            <person name="Gordon S."/>
            <person name="Gould B."/>
            <person name="Lipzen A."/>
            <person name="Macqueen A."/>
            <person name="Palacio-Mejia J."/>
            <person name="Plott C."/>
            <person name="Shakirov E."/>
            <person name="Shu S."/>
            <person name="Yoshinaga Y."/>
            <person name="Zane M."/>
            <person name="Rokhsar D."/>
            <person name="Grimwood J."/>
            <person name="Schmutz J."/>
            <person name="Juenger T."/>
        </authorList>
    </citation>
    <scope>NUCLEOTIDE SEQUENCE [LARGE SCALE GENOMIC DNA]</scope>
    <source>
        <strain evidence="2">FIL2</strain>
    </source>
</reference>